<dbReference type="InterPro" id="IPR052374">
    <property type="entry name" value="SERAC1"/>
</dbReference>
<dbReference type="SUPFAM" id="SSF53474">
    <property type="entry name" value="alpha/beta-Hydrolases"/>
    <property type="match status" value="1"/>
</dbReference>
<organism evidence="8 9">
    <name type="scientific">Amniculicola lignicola CBS 123094</name>
    <dbReference type="NCBI Taxonomy" id="1392246"/>
    <lineage>
        <taxon>Eukaryota</taxon>
        <taxon>Fungi</taxon>
        <taxon>Dikarya</taxon>
        <taxon>Ascomycota</taxon>
        <taxon>Pezizomycotina</taxon>
        <taxon>Dothideomycetes</taxon>
        <taxon>Pleosporomycetidae</taxon>
        <taxon>Pleosporales</taxon>
        <taxon>Amniculicolaceae</taxon>
        <taxon>Amniculicola</taxon>
    </lineage>
</organism>
<keyword evidence="6" id="KW-0472">Membrane</keyword>
<evidence type="ECO:0000313" key="9">
    <source>
        <dbReference type="Proteomes" id="UP000799779"/>
    </source>
</evidence>
<proteinExistence type="predicted"/>
<feature type="domain" description="AB hydrolase-1" evidence="7">
    <location>
        <begin position="84"/>
        <end position="200"/>
    </location>
</feature>
<sequence>MVCNIEPPDVIVTIHSLAKNPHRDEHVATVTFSKTPAQLQDESREEWRLRSSDDVHDLFFDVHFRGLTPLVDPIGASIDVIAVSGLGGHAFGSFKERGGPHMWIRDSLVKDLPAARILTYGHDSHLYGSYSFQTLSDLGKQFQTAIHSIRNYETETNPERPLILLGHSLGGLLISQALVIMSGGSESDQANFKATYGIVSFGTPSRGLNLESLVAMVENQPNRYFLETLRPNSEVLHALRKDFLQIFNFQDSEILSVYELQESPTGQKEGGSWKMTGPPAILVDRYSSFQGRPWEQDANQLGLNRNHSDLVKFHRYDEEYEWICSRLQNFVTRAAEVIAKRFSSSE</sequence>
<dbReference type="AlphaFoldDB" id="A0A6A5WDN8"/>
<dbReference type="PANTHER" id="PTHR48182:SF2">
    <property type="entry name" value="PROTEIN SERAC1"/>
    <property type="match status" value="1"/>
</dbReference>
<dbReference type="Proteomes" id="UP000799779">
    <property type="component" value="Unassembled WGS sequence"/>
</dbReference>
<dbReference type="Gene3D" id="3.40.50.1820">
    <property type="entry name" value="alpha/beta hydrolase"/>
    <property type="match status" value="1"/>
</dbReference>
<dbReference type="PANTHER" id="PTHR48182">
    <property type="entry name" value="PROTEIN SERAC1"/>
    <property type="match status" value="1"/>
</dbReference>
<evidence type="ECO:0000256" key="3">
    <source>
        <dbReference type="ARBA" id="ARBA00004370"/>
    </source>
</evidence>
<dbReference type="OrthoDB" id="1658288at2759"/>
<evidence type="ECO:0000256" key="6">
    <source>
        <dbReference type="ARBA" id="ARBA00023136"/>
    </source>
</evidence>
<dbReference type="InterPro" id="IPR029058">
    <property type="entry name" value="AB_hydrolase_fold"/>
</dbReference>
<dbReference type="InterPro" id="IPR000073">
    <property type="entry name" value="AB_hydrolase_1"/>
</dbReference>
<name>A0A6A5WDN8_9PLEO</name>
<dbReference type="GO" id="GO:0005783">
    <property type="term" value="C:endoplasmic reticulum"/>
    <property type="evidence" value="ECO:0007669"/>
    <property type="project" value="UniProtKB-SubCell"/>
</dbReference>
<gene>
    <name evidence="8" type="ORF">P154DRAFT_524915</name>
</gene>
<keyword evidence="9" id="KW-1185">Reference proteome</keyword>
<evidence type="ECO:0000256" key="1">
    <source>
        <dbReference type="ARBA" id="ARBA00004173"/>
    </source>
</evidence>
<protein>
    <recommendedName>
        <fullName evidence="7">AB hydrolase-1 domain-containing protein</fullName>
    </recommendedName>
</protein>
<comment type="subcellular location">
    <subcellularLocation>
        <location evidence="2">Endoplasmic reticulum</location>
    </subcellularLocation>
    <subcellularLocation>
        <location evidence="3">Membrane</location>
    </subcellularLocation>
    <subcellularLocation>
        <location evidence="1">Mitochondrion</location>
    </subcellularLocation>
</comment>
<evidence type="ECO:0000256" key="5">
    <source>
        <dbReference type="ARBA" id="ARBA00023128"/>
    </source>
</evidence>
<evidence type="ECO:0000313" key="8">
    <source>
        <dbReference type="EMBL" id="KAF1997265.1"/>
    </source>
</evidence>
<dbReference type="Pfam" id="PF12697">
    <property type="entry name" value="Abhydrolase_6"/>
    <property type="match status" value="1"/>
</dbReference>
<evidence type="ECO:0000259" key="7">
    <source>
        <dbReference type="Pfam" id="PF12697"/>
    </source>
</evidence>
<accession>A0A6A5WDN8</accession>
<reference evidence="8" key="1">
    <citation type="journal article" date="2020" name="Stud. Mycol.">
        <title>101 Dothideomycetes genomes: a test case for predicting lifestyles and emergence of pathogens.</title>
        <authorList>
            <person name="Haridas S."/>
            <person name="Albert R."/>
            <person name="Binder M."/>
            <person name="Bloem J."/>
            <person name="Labutti K."/>
            <person name="Salamov A."/>
            <person name="Andreopoulos B."/>
            <person name="Baker S."/>
            <person name="Barry K."/>
            <person name="Bills G."/>
            <person name="Bluhm B."/>
            <person name="Cannon C."/>
            <person name="Castanera R."/>
            <person name="Culley D."/>
            <person name="Daum C."/>
            <person name="Ezra D."/>
            <person name="Gonzalez J."/>
            <person name="Henrissat B."/>
            <person name="Kuo A."/>
            <person name="Liang C."/>
            <person name="Lipzen A."/>
            <person name="Lutzoni F."/>
            <person name="Magnuson J."/>
            <person name="Mondo S."/>
            <person name="Nolan M."/>
            <person name="Ohm R."/>
            <person name="Pangilinan J."/>
            <person name="Park H.-J."/>
            <person name="Ramirez L."/>
            <person name="Alfaro M."/>
            <person name="Sun H."/>
            <person name="Tritt A."/>
            <person name="Yoshinaga Y."/>
            <person name="Zwiers L.-H."/>
            <person name="Turgeon B."/>
            <person name="Goodwin S."/>
            <person name="Spatafora J."/>
            <person name="Crous P."/>
            <person name="Grigoriev I."/>
        </authorList>
    </citation>
    <scope>NUCLEOTIDE SEQUENCE</scope>
    <source>
        <strain evidence="8">CBS 123094</strain>
    </source>
</reference>
<evidence type="ECO:0000256" key="4">
    <source>
        <dbReference type="ARBA" id="ARBA00022824"/>
    </source>
</evidence>
<keyword evidence="5" id="KW-0496">Mitochondrion</keyword>
<dbReference type="EMBL" id="ML977615">
    <property type="protein sequence ID" value="KAF1997265.1"/>
    <property type="molecule type" value="Genomic_DNA"/>
</dbReference>
<evidence type="ECO:0000256" key="2">
    <source>
        <dbReference type="ARBA" id="ARBA00004240"/>
    </source>
</evidence>
<dbReference type="GO" id="GO:0005739">
    <property type="term" value="C:mitochondrion"/>
    <property type="evidence" value="ECO:0007669"/>
    <property type="project" value="UniProtKB-SubCell"/>
</dbReference>
<keyword evidence="4" id="KW-0256">Endoplasmic reticulum</keyword>
<dbReference type="GO" id="GO:0016020">
    <property type="term" value="C:membrane"/>
    <property type="evidence" value="ECO:0007669"/>
    <property type="project" value="UniProtKB-SubCell"/>
</dbReference>